<dbReference type="GO" id="GO:0016020">
    <property type="term" value="C:membrane"/>
    <property type="evidence" value="ECO:0007669"/>
    <property type="project" value="UniProtKB-SubCell"/>
</dbReference>
<sequence length="296" mass="32453">MSTTTQRDVDIESYIEYAIGMTVFITRLGGRIFLVGFGGLALDDVFTVLAALLWTSNVVILHYIGQFGSSVGQTFASSLQLDDATVESYRVGDKLTADLGIMAIPIPLLWVAQIPLHRKLFLGVFFASGIFIILAILLRTFYSLRSLTDLLIATQWATREYLVTAIVVSAPAIKPLFSKRLWGLKTSKNRSGAGYHYEDYQASSGSGMRSRVGGSKVDGHSTVVESRNRGEQSGTAASGKAFEMHWSRKRGNQKIRLPSEGSQEHIVGYARSSDEEAGIHVTETYGVSTSDRKDKL</sequence>
<feature type="transmembrane region" description="Helical" evidence="6">
    <location>
        <begin position="14"/>
        <end position="34"/>
    </location>
</feature>
<evidence type="ECO:0000256" key="1">
    <source>
        <dbReference type="ARBA" id="ARBA00004141"/>
    </source>
</evidence>
<keyword evidence="4 6" id="KW-0472">Membrane</keyword>
<dbReference type="InterPro" id="IPR049326">
    <property type="entry name" value="Rhodopsin_dom_fungi"/>
</dbReference>
<dbReference type="InterPro" id="IPR052337">
    <property type="entry name" value="SAT4-like"/>
</dbReference>
<evidence type="ECO:0000256" key="4">
    <source>
        <dbReference type="ARBA" id="ARBA00023136"/>
    </source>
</evidence>
<organism evidence="8 9">
    <name type="scientific">Diatrype stigma</name>
    <dbReference type="NCBI Taxonomy" id="117547"/>
    <lineage>
        <taxon>Eukaryota</taxon>
        <taxon>Fungi</taxon>
        <taxon>Dikarya</taxon>
        <taxon>Ascomycota</taxon>
        <taxon>Pezizomycotina</taxon>
        <taxon>Sordariomycetes</taxon>
        <taxon>Xylariomycetidae</taxon>
        <taxon>Xylariales</taxon>
        <taxon>Diatrypaceae</taxon>
        <taxon>Diatrype</taxon>
    </lineage>
</organism>
<evidence type="ECO:0000313" key="9">
    <source>
        <dbReference type="Proteomes" id="UP001320420"/>
    </source>
</evidence>
<gene>
    <name evidence="8" type="ORF">SLS62_004443</name>
</gene>
<keyword evidence="3 6" id="KW-1133">Transmembrane helix</keyword>
<feature type="transmembrane region" description="Helical" evidence="6">
    <location>
        <begin position="46"/>
        <end position="65"/>
    </location>
</feature>
<accession>A0AAN9URA5</accession>
<dbReference type="PANTHER" id="PTHR33048:SF152">
    <property type="entry name" value="INTEGRAL MEMBRANE PROTEIN"/>
    <property type="match status" value="1"/>
</dbReference>
<dbReference type="EMBL" id="JAKJXP020000027">
    <property type="protein sequence ID" value="KAK7753585.1"/>
    <property type="molecule type" value="Genomic_DNA"/>
</dbReference>
<dbReference type="Proteomes" id="UP001320420">
    <property type="component" value="Unassembled WGS sequence"/>
</dbReference>
<evidence type="ECO:0000256" key="6">
    <source>
        <dbReference type="SAM" id="Phobius"/>
    </source>
</evidence>
<evidence type="ECO:0000313" key="8">
    <source>
        <dbReference type="EMBL" id="KAK7753585.1"/>
    </source>
</evidence>
<evidence type="ECO:0000259" key="7">
    <source>
        <dbReference type="Pfam" id="PF20684"/>
    </source>
</evidence>
<comment type="similarity">
    <text evidence="5">Belongs to the SAT4 family.</text>
</comment>
<feature type="transmembrane region" description="Helical" evidence="6">
    <location>
        <begin position="120"/>
        <end position="141"/>
    </location>
</feature>
<reference evidence="8 9" key="1">
    <citation type="submission" date="2024-02" db="EMBL/GenBank/DDBJ databases">
        <title>De novo assembly and annotation of 12 fungi associated with fruit tree decline syndrome in Ontario, Canada.</title>
        <authorList>
            <person name="Sulman M."/>
            <person name="Ellouze W."/>
            <person name="Ilyukhin E."/>
        </authorList>
    </citation>
    <scope>NUCLEOTIDE SEQUENCE [LARGE SCALE GENOMIC DNA]</scope>
    <source>
        <strain evidence="8 9">M11/M66-122</strain>
    </source>
</reference>
<comment type="caution">
    <text evidence="8">The sequence shown here is derived from an EMBL/GenBank/DDBJ whole genome shotgun (WGS) entry which is preliminary data.</text>
</comment>
<dbReference type="PANTHER" id="PTHR33048">
    <property type="entry name" value="PTH11-LIKE INTEGRAL MEMBRANE PROTEIN (AFU_ORTHOLOGUE AFUA_5G11245)"/>
    <property type="match status" value="1"/>
</dbReference>
<proteinExistence type="inferred from homology"/>
<dbReference type="Pfam" id="PF20684">
    <property type="entry name" value="Fung_rhodopsin"/>
    <property type="match status" value="1"/>
</dbReference>
<name>A0AAN9URA5_9PEZI</name>
<keyword evidence="9" id="KW-1185">Reference proteome</keyword>
<evidence type="ECO:0000256" key="3">
    <source>
        <dbReference type="ARBA" id="ARBA00022989"/>
    </source>
</evidence>
<feature type="domain" description="Rhodopsin" evidence="7">
    <location>
        <begin position="95"/>
        <end position="179"/>
    </location>
</feature>
<evidence type="ECO:0000256" key="2">
    <source>
        <dbReference type="ARBA" id="ARBA00022692"/>
    </source>
</evidence>
<protein>
    <recommendedName>
        <fullName evidence="7">Rhodopsin domain-containing protein</fullName>
    </recommendedName>
</protein>
<keyword evidence="2 6" id="KW-0812">Transmembrane</keyword>
<evidence type="ECO:0000256" key="5">
    <source>
        <dbReference type="ARBA" id="ARBA00038359"/>
    </source>
</evidence>
<dbReference type="AlphaFoldDB" id="A0AAN9URA5"/>
<comment type="subcellular location">
    <subcellularLocation>
        <location evidence="1">Membrane</location>
        <topology evidence="1">Multi-pass membrane protein</topology>
    </subcellularLocation>
</comment>